<sequence>MPFLDPIKAEVSTIELVFHIIALDSGVYPDSHKKITCSQVAQCVYGECKYLPKCPRGCMGAHANEDWLTENLPPTTGAEYGEYV</sequence>
<dbReference type="EMBL" id="LAZR01042239">
    <property type="protein sequence ID" value="KKL10005.1"/>
    <property type="molecule type" value="Genomic_DNA"/>
</dbReference>
<name>A0A0F9AKT4_9ZZZZ</name>
<proteinExistence type="predicted"/>
<protein>
    <submittedName>
        <fullName evidence="1">Uncharacterized protein</fullName>
    </submittedName>
</protein>
<accession>A0A0F9AKT4</accession>
<evidence type="ECO:0000313" key="1">
    <source>
        <dbReference type="EMBL" id="KKL10005.1"/>
    </source>
</evidence>
<dbReference type="AlphaFoldDB" id="A0A0F9AKT4"/>
<comment type="caution">
    <text evidence="1">The sequence shown here is derived from an EMBL/GenBank/DDBJ whole genome shotgun (WGS) entry which is preliminary data.</text>
</comment>
<organism evidence="1">
    <name type="scientific">marine sediment metagenome</name>
    <dbReference type="NCBI Taxonomy" id="412755"/>
    <lineage>
        <taxon>unclassified sequences</taxon>
        <taxon>metagenomes</taxon>
        <taxon>ecological metagenomes</taxon>
    </lineage>
</organism>
<gene>
    <name evidence="1" type="ORF">LCGC14_2560170</name>
</gene>
<reference evidence="1" key="1">
    <citation type="journal article" date="2015" name="Nature">
        <title>Complex archaea that bridge the gap between prokaryotes and eukaryotes.</title>
        <authorList>
            <person name="Spang A."/>
            <person name="Saw J.H."/>
            <person name="Jorgensen S.L."/>
            <person name="Zaremba-Niedzwiedzka K."/>
            <person name="Martijn J."/>
            <person name="Lind A.E."/>
            <person name="van Eijk R."/>
            <person name="Schleper C."/>
            <person name="Guy L."/>
            <person name="Ettema T.J."/>
        </authorList>
    </citation>
    <scope>NUCLEOTIDE SEQUENCE</scope>
</reference>